<evidence type="ECO:0000313" key="2">
    <source>
        <dbReference type="EMBL" id="SCP03055.1"/>
    </source>
</evidence>
<dbReference type="AlphaFoldDB" id="A0A1D3TDR6"/>
<gene>
    <name evidence="2" type="primary">PmUG01_14011000</name>
    <name evidence="2" type="ORF">PMUG01_14011000</name>
</gene>
<dbReference type="GeneID" id="39871420"/>
<keyword evidence="1" id="KW-1133">Transmembrane helix</keyword>
<organism evidence="2 3">
    <name type="scientific">Plasmodium malariae</name>
    <dbReference type="NCBI Taxonomy" id="5858"/>
    <lineage>
        <taxon>Eukaryota</taxon>
        <taxon>Sar</taxon>
        <taxon>Alveolata</taxon>
        <taxon>Apicomplexa</taxon>
        <taxon>Aconoidasida</taxon>
        <taxon>Haemosporida</taxon>
        <taxon>Plasmodiidae</taxon>
        <taxon>Plasmodium</taxon>
        <taxon>Plasmodium (Plasmodium)</taxon>
    </lineage>
</organism>
<dbReference type="InterPro" id="IPR022139">
    <property type="entry name" value="Fam-L/Fam-M-like_plasmodium"/>
</dbReference>
<keyword evidence="1" id="KW-0812">Transmembrane</keyword>
<proteinExistence type="predicted"/>
<dbReference type="VEuPathDB" id="PlasmoDB:PmUG01_14011000"/>
<reference evidence="2 3" key="1">
    <citation type="submission" date="2016-06" db="EMBL/GenBank/DDBJ databases">
        <authorList>
            <consortium name="Pathogen Informatics"/>
        </authorList>
    </citation>
    <scope>NUCLEOTIDE SEQUENCE [LARGE SCALE GENOMIC DNA]</scope>
</reference>
<dbReference type="Proteomes" id="UP000219813">
    <property type="component" value="Chromosome 14"/>
</dbReference>
<evidence type="ECO:0000256" key="1">
    <source>
        <dbReference type="SAM" id="Phobius"/>
    </source>
</evidence>
<dbReference type="RefSeq" id="XP_028864025.1">
    <property type="nucleotide sequence ID" value="XM_029007658.1"/>
</dbReference>
<accession>A0A1D3TDR6</accession>
<dbReference type="Pfam" id="PF12420">
    <property type="entry name" value="DUF3671"/>
    <property type="match status" value="1"/>
</dbReference>
<keyword evidence="1" id="KW-0472">Membrane</keyword>
<dbReference type="EMBL" id="LT594635">
    <property type="protein sequence ID" value="SCP03055.1"/>
    <property type="molecule type" value="Genomic_DNA"/>
</dbReference>
<name>A0A1D3TDR6_PLAMA</name>
<keyword evidence="3" id="KW-1185">Reference proteome</keyword>
<dbReference type="KEGG" id="pmal:PMUG01_14011000"/>
<protein>
    <submittedName>
        <fullName evidence="2">Fam-l protein</fullName>
    </submittedName>
</protein>
<sequence>MKQKIKPLLFIKIVTFIILSWIYQFDVYLSMHNKSLNECYSHRRKMYTTNYRLLAKYKQDRDLSFFCLKEDSPNGVNYKEDISSNEEGEVGKKKHINGSLSTNARRNKKSLKNKSCIFETKKYSHLEKKIFKELDYVDFLKSNRTISDKIYKKILLKKCGLRIALPLLLFLVLAVSFILDNFCGCGLSRGLFKLIILLSPSVSVQSLESNPFFSHITDIKKLSDVFENKGDISSAFAYLYAFLTKPSLNPFTKVLSNTSGKMRNYCVSGFLGFLIYFVPIFILSIILISGLIYYHKKVKKYEKIKFMKR</sequence>
<evidence type="ECO:0000313" key="3">
    <source>
        <dbReference type="Proteomes" id="UP000219813"/>
    </source>
</evidence>
<feature type="transmembrane region" description="Helical" evidence="1">
    <location>
        <begin position="270"/>
        <end position="294"/>
    </location>
</feature>
<feature type="transmembrane region" description="Helical" evidence="1">
    <location>
        <begin position="159"/>
        <end position="179"/>
    </location>
</feature>